<comment type="caution">
    <text evidence="1">The sequence shown here is derived from an EMBL/GenBank/DDBJ whole genome shotgun (WGS) entry which is preliminary data.</text>
</comment>
<accession>A0A2P5ER47</accession>
<dbReference type="EMBL" id="JXTC01000110">
    <property type="protein sequence ID" value="PON88019.1"/>
    <property type="molecule type" value="Genomic_DNA"/>
</dbReference>
<keyword evidence="2" id="KW-1185">Reference proteome</keyword>
<dbReference type="InParanoid" id="A0A2P5ER47"/>
<protein>
    <submittedName>
        <fullName evidence="1">Uncharacterized protein</fullName>
    </submittedName>
</protein>
<evidence type="ECO:0000313" key="1">
    <source>
        <dbReference type="EMBL" id="PON88019.1"/>
    </source>
</evidence>
<reference evidence="2" key="1">
    <citation type="submission" date="2016-06" db="EMBL/GenBank/DDBJ databases">
        <title>Parallel loss of symbiosis genes in relatives of nitrogen-fixing non-legume Parasponia.</title>
        <authorList>
            <person name="Van Velzen R."/>
            <person name="Holmer R."/>
            <person name="Bu F."/>
            <person name="Rutten L."/>
            <person name="Van Zeijl A."/>
            <person name="Liu W."/>
            <person name="Santuari L."/>
            <person name="Cao Q."/>
            <person name="Sharma T."/>
            <person name="Shen D."/>
            <person name="Roswanjaya Y."/>
            <person name="Wardhani T."/>
            <person name="Kalhor M.S."/>
            <person name="Jansen J."/>
            <person name="Van den Hoogen J."/>
            <person name="Gungor B."/>
            <person name="Hartog M."/>
            <person name="Hontelez J."/>
            <person name="Verver J."/>
            <person name="Yang W.-C."/>
            <person name="Schijlen E."/>
            <person name="Repin R."/>
            <person name="Schilthuizen M."/>
            <person name="Schranz E."/>
            <person name="Heidstra R."/>
            <person name="Miyata K."/>
            <person name="Fedorova E."/>
            <person name="Kohlen W."/>
            <person name="Bisseling T."/>
            <person name="Smit S."/>
            <person name="Geurts R."/>
        </authorList>
    </citation>
    <scope>NUCLEOTIDE SEQUENCE [LARGE SCALE GENOMIC DNA]</scope>
    <source>
        <strain evidence="2">cv. RG33-2</strain>
    </source>
</reference>
<dbReference type="Proteomes" id="UP000237000">
    <property type="component" value="Unassembled WGS sequence"/>
</dbReference>
<name>A0A2P5ER47_TREOI</name>
<sequence length="89" mass="10553">RKIVVACRKDLDVQKVLSFNTGLDLKPRRVEVTGLLRADKAVLWCLNEAEKKMLLRYKFCILYKGRLVKVVDRMETKLILRRYKNSKKE</sequence>
<gene>
    <name evidence="1" type="ORF">TorRG33x02_162210</name>
</gene>
<proteinExistence type="predicted"/>
<dbReference type="AlphaFoldDB" id="A0A2P5ER47"/>
<dbReference type="OrthoDB" id="2010798at2759"/>
<organism evidence="1 2">
    <name type="scientific">Trema orientale</name>
    <name type="common">Charcoal tree</name>
    <name type="synonym">Celtis orientalis</name>
    <dbReference type="NCBI Taxonomy" id="63057"/>
    <lineage>
        <taxon>Eukaryota</taxon>
        <taxon>Viridiplantae</taxon>
        <taxon>Streptophyta</taxon>
        <taxon>Embryophyta</taxon>
        <taxon>Tracheophyta</taxon>
        <taxon>Spermatophyta</taxon>
        <taxon>Magnoliopsida</taxon>
        <taxon>eudicotyledons</taxon>
        <taxon>Gunneridae</taxon>
        <taxon>Pentapetalae</taxon>
        <taxon>rosids</taxon>
        <taxon>fabids</taxon>
        <taxon>Rosales</taxon>
        <taxon>Cannabaceae</taxon>
        <taxon>Trema</taxon>
    </lineage>
</organism>
<feature type="non-terminal residue" evidence="1">
    <location>
        <position position="1"/>
    </location>
</feature>
<evidence type="ECO:0000313" key="2">
    <source>
        <dbReference type="Proteomes" id="UP000237000"/>
    </source>
</evidence>